<evidence type="ECO:0000259" key="5">
    <source>
        <dbReference type="Pfam" id="PF01918"/>
    </source>
</evidence>
<evidence type="ECO:0000256" key="2">
    <source>
        <dbReference type="ARBA" id="ARBA00008018"/>
    </source>
</evidence>
<dbReference type="AlphaFoldDB" id="A0A9P0G741"/>
<dbReference type="Pfam" id="PF01918">
    <property type="entry name" value="Alba"/>
    <property type="match status" value="1"/>
</dbReference>
<dbReference type="InterPro" id="IPR051958">
    <property type="entry name" value="Alba-like_NAB"/>
</dbReference>
<proteinExistence type="inferred from homology"/>
<comment type="similarity">
    <text evidence="2">Belongs to the histone-like Alba family.</text>
</comment>
<keyword evidence="7" id="KW-1185">Reference proteome</keyword>
<dbReference type="GO" id="GO:0005634">
    <property type="term" value="C:nucleus"/>
    <property type="evidence" value="ECO:0007669"/>
    <property type="project" value="UniProtKB-SubCell"/>
</dbReference>
<keyword evidence="3" id="KW-0539">Nucleus</keyword>
<dbReference type="GO" id="GO:0001682">
    <property type="term" value="P:tRNA 5'-leader removal"/>
    <property type="evidence" value="ECO:0007669"/>
    <property type="project" value="TreeGrafter"/>
</dbReference>
<feature type="compositionally biased region" description="Low complexity" evidence="4">
    <location>
        <begin position="171"/>
        <end position="187"/>
    </location>
</feature>
<dbReference type="Proteomes" id="UP001153636">
    <property type="component" value="Chromosome 1"/>
</dbReference>
<dbReference type="OrthoDB" id="424402at2759"/>
<comment type="subcellular location">
    <subcellularLocation>
        <location evidence="1">Nucleus</location>
    </subcellularLocation>
</comment>
<dbReference type="SUPFAM" id="SSF82704">
    <property type="entry name" value="AlbA-like"/>
    <property type="match status" value="1"/>
</dbReference>
<organism evidence="6 7">
    <name type="scientific">Psylliodes chrysocephalus</name>
    <dbReference type="NCBI Taxonomy" id="3402493"/>
    <lineage>
        <taxon>Eukaryota</taxon>
        <taxon>Metazoa</taxon>
        <taxon>Ecdysozoa</taxon>
        <taxon>Arthropoda</taxon>
        <taxon>Hexapoda</taxon>
        <taxon>Insecta</taxon>
        <taxon>Pterygota</taxon>
        <taxon>Neoptera</taxon>
        <taxon>Endopterygota</taxon>
        <taxon>Coleoptera</taxon>
        <taxon>Polyphaga</taxon>
        <taxon>Cucujiformia</taxon>
        <taxon>Chrysomeloidea</taxon>
        <taxon>Chrysomelidae</taxon>
        <taxon>Galerucinae</taxon>
        <taxon>Alticini</taxon>
        <taxon>Psylliodes</taxon>
    </lineage>
</organism>
<evidence type="ECO:0000313" key="7">
    <source>
        <dbReference type="Proteomes" id="UP001153636"/>
    </source>
</evidence>
<dbReference type="GO" id="GO:0003723">
    <property type="term" value="F:RNA binding"/>
    <property type="evidence" value="ECO:0007669"/>
    <property type="project" value="TreeGrafter"/>
</dbReference>
<dbReference type="PANTHER" id="PTHR13516:SF4">
    <property type="entry name" value="FI09323P"/>
    <property type="match status" value="1"/>
</dbReference>
<evidence type="ECO:0000256" key="1">
    <source>
        <dbReference type="ARBA" id="ARBA00004123"/>
    </source>
</evidence>
<feature type="domain" description="DNA/RNA-binding protein Alba-like" evidence="5">
    <location>
        <begin position="30"/>
        <end position="91"/>
    </location>
</feature>
<dbReference type="InterPro" id="IPR002775">
    <property type="entry name" value="DNA/RNA-bd_Alba-like"/>
</dbReference>
<dbReference type="EMBL" id="OV651813">
    <property type="protein sequence ID" value="CAH1099335.1"/>
    <property type="molecule type" value="Genomic_DNA"/>
</dbReference>
<dbReference type="GO" id="GO:0000172">
    <property type="term" value="C:ribonuclease MRP complex"/>
    <property type="evidence" value="ECO:0007669"/>
    <property type="project" value="TreeGrafter"/>
</dbReference>
<name>A0A9P0G741_9CUCU</name>
<dbReference type="PANTHER" id="PTHR13516">
    <property type="entry name" value="RIBONUCLEASE P SUBUNIT P25"/>
    <property type="match status" value="1"/>
</dbReference>
<gene>
    <name evidence="6" type="ORF">PSYICH_LOCUS900</name>
</gene>
<evidence type="ECO:0000313" key="6">
    <source>
        <dbReference type="EMBL" id="CAH1099335.1"/>
    </source>
</evidence>
<dbReference type="Gene3D" id="3.30.110.20">
    <property type="entry name" value="Alba-like domain"/>
    <property type="match status" value="1"/>
</dbReference>
<feature type="region of interest" description="Disordered" evidence="4">
    <location>
        <begin position="142"/>
        <end position="187"/>
    </location>
</feature>
<accession>A0A9P0G741</accession>
<protein>
    <recommendedName>
        <fullName evidence="5">DNA/RNA-binding protein Alba-like domain-containing protein</fullName>
    </recommendedName>
</protein>
<evidence type="ECO:0000256" key="4">
    <source>
        <dbReference type="SAM" id="MobiDB-lite"/>
    </source>
</evidence>
<evidence type="ECO:0000256" key="3">
    <source>
        <dbReference type="ARBA" id="ARBA00023242"/>
    </source>
</evidence>
<reference evidence="6" key="1">
    <citation type="submission" date="2022-01" db="EMBL/GenBank/DDBJ databases">
        <authorList>
            <person name="King R."/>
        </authorList>
    </citation>
    <scope>NUCLEOTIDE SEQUENCE</scope>
</reference>
<sequence>MENYKKGKNIEEPLERDKIPIPNLPPNFLWMQVKGGSKIRNLLSHAINEFPEVKHVIWTGFGPSVGKCITCAEIMKREFNNSLHQITKLSYRKVDEYWDPILSELDQLIVKRRLPMIHIYLSTENLNTEELGYQAPGETIAFNKDGQNKRTSHNKKFGGQYIKSRNKNKATNGNEKSSSSNTKNENG</sequence>
<dbReference type="InterPro" id="IPR036882">
    <property type="entry name" value="Alba-like_dom_sf"/>
</dbReference>